<evidence type="ECO:0000256" key="6">
    <source>
        <dbReference type="ARBA" id="ARBA00022840"/>
    </source>
</evidence>
<dbReference type="InterPro" id="IPR015943">
    <property type="entry name" value="WD40/YVTN_repeat-like_dom_sf"/>
</dbReference>
<accession>A0A6A5C082</accession>
<dbReference type="InterPro" id="IPR000719">
    <property type="entry name" value="Prot_kinase_dom"/>
</dbReference>
<feature type="compositionally biased region" description="Low complexity" evidence="9">
    <location>
        <begin position="11"/>
        <end position="25"/>
    </location>
</feature>
<evidence type="ECO:0000313" key="11">
    <source>
        <dbReference type="EMBL" id="KAF0980192.1"/>
    </source>
</evidence>
<dbReference type="RefSeq" id="XP_044564905.1">
    <property type="nucleotide sequence ID" value="XM_044704033.1"/>
</dbReference>
<evidence type="ECO:0000259" key="10">
    <source>
        <dbReference type="PROSITE" id="PS50011"/>
    </source>
</evidence>
<keyword evidence="6 8" id="KW-0067">ATP-binding</keyword>
<keyword evidence="3" id="KW-0808">Transferase</keyword>
<dbReference type="InterPro" id="IPR017441">
    <property type="entry name" value="Protein_kinase_ATP_BS"/>
</dbReference>
<dbReference type="InterPro" id="IPR011009">
    <property type="entry name" value="Kinase-like_dom_sf"/>
</dbReference>
<dbReference type="VEuPathDB" id="AmoebaDB:NF0071080"/>
<evidence type="ECO:0000256" key="5">
    <source>
        <dbReference type="ARBA" id="ARBA00022777"/>
    </source>
</evidence>
<keyword evidence="7" id="KW-0853">WD repeat</keyword>
<dbReference type="PROSITE" id="PS00108">
    <property type="entry name" value="PROTEIN_KINASE_ST"/>
    <property type="match status" value="1"/>
</dbReference>
<dbReference type="PANTHER" id="PTHR43671:SF13">
    <property type="entry name" value="SERINE_THREONINE-PROTEIN KINASE NEK2"/>
    <property type="match status" value="1"/>
</dbReference>
<dbReference type="InterPro" id="IPR008271">
    <property type="entry name" value="Ser/Thr_kinase_AS"/>
</dbReference>
<feature type="domain" description="Protein kinase" evidence="10">
    <location>
        <begin position="116"/>
        <end position="442"/>
    </location>
</feature>
<organism evidence="11 12">
    <name type="scientific">Naegleria fowleri</name>
    <name type="common">Brain eating amoeba</name>
    <dbReference type="NCBI Taxonomy" id="5763"/>
    <lineage>
        <taxon>Eukaryota</taxon>
        <taxon>Discoba</taxon>
        <taxon>Heterolobosea</taxon>
        <taxon>Tetramitia</taxon>
        <taxon>Eutetramitia</taxon>
        <taxon>Vahlkampfiidae</taxon>
        <taxon>Naegleria</taxon>
    </lineage>
</organism>
<dbReference type="PROSITE" id="PS50082">
    <property type="entry name" value="WD_REPEATS_2"/>
    <property type="match status" value="1"/>
</dbReference>
<dbReference type="GO" id="GO:0004674">
    <property type="term" value="F:protein serine/threonine kinase activity"/>
    <property type="evidence" value="ECO:0007669"/>
    <property type="project" value="UniProtKB-EC"/>
</dbReference>
<dbReference type="EMBL" id="VFQX01000019">
    <property type="protein sequence ID" value="KAF0980192.1"/>
    <property type="molecule type" value="Genomic_DNA"/>
</dbReference>
<dbReference type="SUPFAM" id="SSF50978">
    <property type="entry name" value="WD40 repeat-like"/>
    <property type="match status" value="1"/>
</dbReference>
<dbReference type="AlphaFoldDB" id="A0A6A5C082"/>
<dbReference type="InterPro" id="IPR001680">
    <property type="entry name" value="WD40_rpt"/>
</dbReference>
<dbReference type="Proteomes" id="UP000444721">
    <property type="component" value="Unassembled WGS sequence"/>
</dbReference>
<feature type="region of interest" description="Disordered" evidence="9">
    <location>
        <begin position="1"/>
        <end position="27"/>
    </location>
</feature>
<dbReference type="EC" id="2.7.11.1" evidence="2"/>
<name>A0A6A5C082_NAEFO</name>
<dbReference type="InterPro" id="IPR050660">
    <property type="entry name" value="NEK_Ser/Thr_kinase"/>
</dbReference>
<comment type="caution">
    <text evidence="11">The sequence shown here is derived from an EMBL/GenBank/DDBJ whole genome shotgun (WGS) entry which is preliminary data.</text>
</comment>
<gene>
    <name evidence="11" type="ORF">FDP41_013406</name>
</gene>
<evidence type="ECO:0000256" key="2">
    <source>
        <dbReference type="ARBA" id="ARBA00012513"/>
    </source>
</evidence>
<keyword evidence="12" id="KW-1185">Reference proteome</keyword>
<evidence type="ECO:0000256" key="1">
    <source>
        <dbReference type="ARBA" id="ARBA00010886"/>
    </source>
</evidence>
<dbReference type="PROSITE" id="PS00107">
    <property type="entry name" value="PROTEIN_KINASE_ATP"/>
    <property type="match status" value="1"/>
</dbReference>
<sequence length="861" mass="96788">MQSTPNTSDFPSSPQMEPSSSSLGSIQTPTMMILGSGTKDGPFTLGGSLLFQNSIMSESSILALKRLVLQQEQEFHVLPPIVMPNHDYSNLLESSLQQLLMSSFNTSNNNNILDLFKIKSKIGEGSFGSVYKVKIKSTKEIVALKRISMNHLEEEEVEVDGNGKNTTSMSSSSVTSSSSKTAIIGKRATENLNEFFTLKGLDHPCIVKVREAFLMFDDEKSLQQGAIKNVAYTMKFYENGSLADYIYKNKGNISYKTVKSVMIQLCLVLQYLHSRNLLHRDIKPQNIFIDSLYSLKNSFIPQNQIDPALSSVIVILGDFGTVRKFNEGSMIRTMVGSQFYMSPEIMYGESYQLDADIWSMGVSIYQLATGVPKPIAMMAYRNEYVIIKSSLESALISDKLNEDEKVECMELIDLIMQMFDLDPKKRHSIEYLLSSKSLKPYVNDVLLILSQYNLQIMQEGNEKLLKLVDDLRFNIVSNQGMRTTIRKTDSSSSFSSSPSTISQQNLSTNTNGRLLLVSSWWSSNLRIFPVDEKKSGPFDVLSNMPYLLDLKSDLTCEQLLPLSKEEIILGLNSGEIVKLRREGGHSFKELLRAIAHKDRVKCLKLFPNVFNSSLNMDDLFASGSYNKSVKVWKRSSFECVKQFEHESGNVYALATTYNLRNNQQPSLISVGSDMSIYEWDLEKCVNVRDKAHNDEIYACEFLQLSQPLLFTGSFKEMKGWDHRQHKPSISLSQAHSNYINKIIALEPKSDSSCLYRDGNHFLTCSNDGMIKLWDVRKLQDSTLKSAEMNAVQTFKVNLDGIKTLHVISSTGEKSTEENVIAYGTKRGKLGFIDLNNFTLVKSFNAIRGVVGLVDVSGIQIL</sequence>
<comment type="similarity">
    <text evidence="1">Belongs to the protein kinase superfamily. NEK Ser/Thr protein kinase family. NIMA subfamily.</text>
</comment>
<evidence type="ECO:0000256" key="7">
    <source>
        <dbReference type="PROSITE-ProRule" id="PRU00221"/>
    </source>
</evidence>
<dbReference type="PROSITE" id="PS50011">
    <property type="entry name" value="PROTEIN_KINASE_DOM"/>
    <property type="match status" value="1"/>
</dbReference>
<evidence type="ECO:0000256" key="4">
    <source>
        <dbReference type="ARBA" id="ARBA00022741"/>
    </source>
</evidence>
<evidence type="ECO:0000256" key="9">
    <source>
        <dbReference type="SAM" id="MobiDB-lite"/>
    </source>
</evidence>
<dbReference type="Gene3D" id="1.10.510.10">
    <property type="entry name" value="Transferase(Phosphotransferase) domain 1"/>
    <property type="match status" value="1"/>
</dbReference>
<dbReference type="VEuPathDB" id="AmoebaDB:NfTy_029150"/>
<dbReference type="VEuPathDB" id="AmoebaDB:FDP41_013406"/>
<dbReference type="Gene3D" id="3.30.200.20">
    <property type="entry name" value="Phosphorylase Kinase, domain 1"/>
    <property type="match status" value="1"/>
</dbReference>
<evidence type="ECO:0000256" key="3">
    <source>
        <dbReference type="ARBA" id="ARBA00022679"/>
    </source>
</evidence>
<dbReference type="SMART" id="SM00320">
    <property type="entry name" value="WD40"/>
    <property type="match status" value="4"/>
</dbReference>
<proteinExistence type="inferred from homology"/>
<dbReference type="GeneID" id="68120621"/>
<dbReference type="OrthoDB" id="10257261at2759"/>
<keyword evidence="5" id="KW-0418">Kinase</keyword>
<evidence type="ECO:0000256" key="8">
    <source>
        <dbReference type="PROSITE-ProRule" id="PRU10141"/>
    </source>
</evidence>
<keyword evidence="4 8" id="KW-0547">Nucleotide-binding</keyword>
<protein>
    <recommendedName>
        <fullName evidence="2">non-specific serine/threonine protein kinase</fullName>
        <ecNumber evidence="2">2.7.11.1</ecNumber>
    </recommendedName>
</protein>
<dbReference type="Gene3D" id="2.130.10.10">
    <property type="entry name" value="YVTN repeat-like/Quinoprotein amine dehydrogenase"/>
    <property type="match status" value="1"/>
</dbReference>
<dbReference type="Pfam" id="PF00069">
    <property type="entry name" value="Pkinase"/>
    <property type="match status" value="1"/>
</dbReference>
<feature type="binding site" evidence="8">
    <location>
        <position position="145"/>
    </location>
    <ligand>
        <name>ATP</name>
        <dbReference type="ChEBI" id="CHEBI:30616"/>
    </ligand>
</feature>
<dbReference type="Pfam" id="PF00400">
    <property type="entry name" value="WD40"/>
    <property type="match status" value="2"/>
</dbReference>
<dbReference type="InterPro" id="IPR036322">
    <property type="entry name" value="WD40_repeat_dom_sf"/>
</dbReference>
<dbReference type="SMART" id="SM00220">
    <property type="entry name" value="S_TKc"/>
    <property type="match status" value="1"/>
</dbReference>
<feature type="repeat" description="WD" evidence="7">
    <location>
        <begin position="757"/>
        <end position="783"/>
    </location>
</feature>
<dbReference type="GO" id="GO:0005524">
    <property type="term" value="F:ATP binding"/>
    <property type="evidence" value="ECO:0007669"/>
    <property type="project" value="UniProtKB-UniRule"/>
</dbReference>
<dbReference type="PANTHER" id="PTHR43671">
    <property type="entry name" value="SERINE/THREONINE-PROTEIN KINASE NEK"/>
    <property type="match status" value="1"/>
</dbReference>
<feature type="compositionally biased region" description="Polar residues" evidence="9">
    <location>
        <begin position="1"/>
        <end position="10"/>
    </location>
</feature>
<reference evidence="11 12" key="1">
    <citation type="journal article" date="2019" name="Sci. Rep.">
        <title>Nanopore sequencing improves the draft genome of the human pathogenic amoeba Naegleria fowleri.</title>
        <authorList>
            <person name="Liechti N."/>
            <person name="Schurch N."/>
            <person name="Bruggmann R."/>
            <person name="Wittwer M."/>
        </authorList>
    </citation>
    <scope>NUCLEOTIDE SEQUENCE [LARGE SCALE GENOMIC DNA]</scope>
    <source>
        <strain evidence="11 12">ATCC 30894</strain>
    </source>
</reference>
<dbReference type="SUPFAM" id="SSF56112">
    <property type="entry name" value="Protein kinase-like (PK-like)"/>
    <property type="match status" value="1"/>
</dbReference>
<evidence type="ECO:0000313" key="12">
    <source>
        <dbReference type="Proteomes" id="UP000444721"/>
    </source>
</evidence>